<sequence>MFSQDYKVLPLNSTLLDKRVNINKYYKDYKKYLKTAYYAEKRLPENFIKNGTVDYTKNIQDAINENEIVVLPNFPVLVNIKGLKLRNNSVLLFQAKSKIIIEPNNLTNYEILNVNGVKNVKVYFPNIIGDKYKHLSSTGEWGFGISIRGAKDVLIIEPKVYETWGDGIYIGKLGNECSERINVVNALINDVRRNGISITCGTDINILSPVLSNTNGNNPKSGLDIEPNTNDDIIENINILNPVTFNNEWSGILVVLQGLEGEINKKVNINIENHTDIKSKNAFSLQGLVQNKHKNFILEGNIRINETSYLKSKNEFYFYTSNLSSVKMESSNKTISDKIDSYKKNIKK</sequence>
<dbReference type="SUPFAM" id="SSF51126">
    <property type="entry name" value="Pectin lyase-like"/>
    <property type="match status" value="1"/>
</dbReference>
<keyword evidence="2" id="KW-1185">Reference proteome</keyword>
<evidence type="ECO:0000313" key="2">
    <source>
        <dbReference type="Proteomes" id="UP001261871"/>
    </source>
</evidence>
<dbReference type="EMBL" id="JAVDTX010000007">
    <property type="protein sequence ID" value="MDR6846400.1"/>
    <property type="molecule type" value="Genomic_DNA"/>
</dbReference>
<reference evidence="1 2" key="1">
    <citation type="submission" date="2023-07" db="EMBL/GenBank/DDBJ databases">
        <title>Sorghum-associated microbial communities from plants grown in Nebraska, USA.</title>
        <authorList>
            <person name="Schachtman D."/>
        </authorList>
    </citation>
    <scope>NUCLEOTIDE SEQUENCE [LARGE SCALE GENOMIC DNA]</scope>
    <source>
        <strain evidence="1 2">BE124</strain>
    </source>
</reference>
<dbReference type="Proteomes" id="UP001261871">
    <property type="component" value="Unassembled WGS sequence"/>
</dbReference>
<organism evidence="1 2">
    <name type="scientific">Flavobacterium granuli</name>
    <dbReference type="NCBI Taxonomy" id="280093"/>
    <lineage>
        <taxon>Bacteria</taxon>
        <taxon>Pseudomonadati</taxon>
        <taxon>Bacteroidota</taxon>
        <taxon>Flavobacteriia</taxon>
        <taxon>Flavobacteriales</taxon>
        <taxon>Flavobacteriaceae</taxon>
        <taxon>Flavobacterium</taxon>
    </lineage>
</organism>
<dbReference type="InterPro" id="IPR011050">
    <property type="entry name" value="Pectin_lyase_fold/virulence"/>
</dbReference>
<accession>A0ABU1S5T7</accession>
<evidence type="ECO:0000313" key="1">
    <source>
        <dbReference type="EMBL" id="MDR6846400.1"/>
    </source>
</evidence>
<dbReference type="InterPro" id="IPR012334">
    <property type="entry name" value="Pectin_lyas_fold"/>
</dbReference>
<name>A0ABU1S5T7_9FLAO</name>
<evidence type="ECO:0008006" key="3">
    <source>
        <dbReference type="Google" id="ProtNLM"/>
    </source>
</evidence>
<proteinExistence type="predicted"/>
<dbReference type="Gene3D" id="2.160.20.10">
    <property type="entry name" value="Single-stranded right-handed beta-helix, Pectin lyase-like"/>
    <property type="match status" value="1"/>
</dbReference>
<protein>
    <recommendedName>
        <fullName evidence="3">Right handed beta helix region</fullName>
    </recommendedName>
</protein>
<comment type="caution">
    <text evidence="1">The sequence shown here is derived from an EMBL/GenBank/DDBJ whole genome shotgun (WGS) entry which is preliminary data.</text>
</comment>
<gene>
    <name evidence="1" type="ORF">J2W95_003116</name>
</gene>